<dbReference type="GO" id="GO:0051075">
    <property type="term" value="F:S-adenosylmethionine:tRNA ribosyltransferase-isomerase activity"/>
    <property type="evidence" value="ECO:0007669"/>
    <property type="project" value="TreeGrafter"/>
</dbReference>
<keyword evidence="1" id="KW-0963">Cytoplasm</keyword>
<accession>A0A381T9J9</accession>
<dbReference type="Gene3D" id="2.40.10.240">
    <property type="entry name" value="QueA-like"/>
    <property type="match status" value="1"/>
</dbReference>
<keyword evidence="2" id="KW-0808">Transferase</keyword>
<dbReference type="FunFam" id="2.40.10.240:FF:000002">
    <property type="entry name" value="S-adenosylmethionine:tRNA ribosyltransferase-isomerase"/>
    <property type="match status" value="1"/>
</dbReference>
<keyword evidence="3" id="KW-0949">S-adenosyl-L-methionine</keyword>
<dbReference type="GO" id="GO:0008616">
    <property type="term" value="P:tRNA queuosine(34) biosynthetic process"/>
    <property type="evidence" value="ECO:0007669"/>
    <property type="project" value="UniProtKB-KW"/>
</dbReference>
<keyword evidence="4" id="KW-0671">Queuosine biosynthesis</keyword>
<dbReference type="AlphaFoldDB" id="A0A381T9J9"/>
<sequence length="305" mass="33480">MNVAEFDFALPPHLIAQSPLSTREDARMLVLDRDGGIKAHSTVAALPEWLQSGDLLTINDTRVVPARLLGRRVPSGGAVECLLLNRLDADRWDALVHPGQKLRIGERMRFERHGRFIDADILECHFFGRRVVRLIADRHGDVDEVIDVVGHVPLPPYIKRSDESVDHERYQTVYARARGSVAAPTAGLHLTDGLLRTLVTGGVERVDVTLHVGYGTFKPVRTQLVEEHTVDPERYVISAQAAAALNAALVAGRRIVAVGTTTTRTLESASRHGRIESGEAVSNLFIHPGHHFSAVGGLLTNFHLP</sequence>
<proteinExistence type="predicted"/>
<dbReference type="InterPro" id="IPR036100">
    <property type="entry name" value="QueA_sf"/>
</dbReference>
<evidence type="ECO:0008006" key="6">
    <source>
        <dbReference type="Google" id="ProtNLM"/>
    </source>
</evidence>
<dbReference type="InterPro" id="IPR003699">
    <property type="entry name" value="QueA"/>
</dbReference>
<dbReference type="Gene3D" id="3.40.1780.10">
    <property type="entry name" value="QueA-like"/>
    <property type="match status" value="1"/>
</dbReference>
<dbReference type="InterPro" id="IPR042118">
    <property type="entry name" value="QueA_dom1"/>
</dbReference>
<protein>
    <recommendedName>
        <fullName evidence="6">S-adenosylmethionine:tRNA ribosyltransferase-isomerase</fullName>
    </recommendedName>
</protein>
<gene>
    <name evidence="5" type="ORF">METZ01_LOCUS65710</name>
</gene>
<organism evidence="5">
    <name type="scientific">marine metagenome</name>
    <dbReference type="NCBI Taxonomy" id="408172"/>
    <lineage>
        <taxon>unclassified sequences</taxon>
        <taxon>metagenomes</taxon>
        <taxon>ecological metagenomes</taxon>
    </lineage>
</organism>
<reference evidence="5" key="1">
    <citation type="submission" date="2018-05" db="EMBL/GenBank/DDBJ databases">
        <authorList>
            <person name="Lanie J.A."/>
            <person name="Ng W.-L."/>
            <person name="Kazmierczak K.M."/>
            <person name="Andrzejewski T.M."/>
            <person name="Davidsen T.M."/>
            <person name="Wayne K.J."/>
            <person name="Tettelin H."/>
            <person name="Glass J.I."/>
            <person name="Rusch D."/>
            <person name="Podicherti R."/>
            <person name="Tsui H.-C.T."/>
            <person name="Winkler M.E."/>
        </authorList>
    </citation>
    <scope>NUCLEOTIDE SEQUENCE</scope>
</reference>
<dbReference type="PANTHER" id="PTHR30307">
    <property type="entry name" value="S-ADENOSYLMETHIONINE:TRNA RIBOSYLTRANSFERASE-ISOMERASE"/>
    <property type="match status" value="1"/>
</dbReference>
<dbReference type="Pfam" id="PF02547">
    <property type="entry name" value="Queuosine_synth"/>
    <property type="match status" value="1"/>
</dbReference>
<dbReference type="PANTHER" id="PTHR30307:SF0">
    <property type="entry name" value="S-ADENOSYLMETHIONINE:TRNA RIBOSYLTRANSFERASE-ISOMERASE"/>
    <property type="match status" value="1"/>
</dbReference>
<dbReference type="NCBIfam" id="TIGR00113">
    <property type="entry name" value="queA"/>
    <property type="match status" value="1"/>
</dbReference>
<evidence type="ECO:0000256" key="2">
    <source>
        <dbReference type="ARBA" id="ARBA00022679"/>
    </source>
</evidence>
<feature type="non-terminal residue" evidence="5">
    <location>
        <position position="305"/>
    </location>
</feature>
<dbReference type="EMBL" id="UINC01004238">
    <property type="protein sequence ID" value="SVA12856.1"/>
    <property type="molecule type" value="Genomic_DNA"/>
</dbReference>
<dbReference type="InterPro" id="IPR042119">
    <property type="entry name" value="QueA_dom2"/>
</dbReference>
<evidence type="ECO:0000256" key="4">
    <source>
        <dbReference type="ARBA" id="ARBA00022785"/>
    </source>
</evidence>
<evidence type="ECO:0000256" key="3">
    <source>
        <dbReference type="ARBA" id="ARBA00022691"/>
    </source>
</evidence>
<dbReference type="NCBIfam" id="NF001140">
    <property type="entry name" value="PRK00147.1"/>
    <property type="match status" value="1"/>
</dbReference>
<dbReference type="SUPFAM" id="SSF111337">
    <property type="entry name" value="QueA-like"/>
    <property type="match status" value="1"/>
</dbReference>
<evidence type="ECO:0000256" key="1">
    <source>
        <dbReference type="ARBA" id="ARBA00022490"/>
    </source>
</evidence>
<name>A0A381T9J9_9ZZZZ</name>
<evidence type="ECO:0000313" key="5">
    <source>
        <dbReference type="EMBL" id="SVA12856.1"/>
    </source>
</evidence>